<dbReference type="AlphaFoldDB" id="A0AAJ5NM34"/>
<proteinExistence type="predicted"/>
<dbReference type="Proteomes" id="UP000289629">
    <property type="component" value="Chromosome"/>
</dbReference>
<evidence type="ECO:0000313" key="4">
    <source>
        <dbReference type="Proteomes" id="UP000289629"/>
    </source>
</evidence>
<gene>
    <name evidence="3" type="ORF">NCTC10125_00058</name>
</gene>
<dbReference type="Gene3D" id="3.40.50.1110">
    <property type="entry name" value="SGNH hydrolase"/>
    <property type="match status" value="1"/>
</dbReference>
<dbReference type="RefSeq" id="WP_044635144.1">
    <property type="nucleotide sequence ID" value="NZ_CP007229.1"/>
</dbReference>
<protein>
    <submittedName>
        <fullName evidence="3">Uncharacterized protein</fullName>
    </submittedName>
</protein>
<evidence type="ECO:0000256" key="1">
    <source>
        <dbReference type="SAM" id="Coils"/>
    </source>
</evidence>
<sequence>MNKALKIFLQTSTPIVVLSGIATMGVFLQPRKDANIATDFSKKVKKPLLKEINYLALGDFLSTGFDWNNNLDGRGNMVDGSISGISFPAFFANFAQSIQPDSVKSFKNLALNDSSTRDWIYLLDPKNNYISKENLSNFKSQVYNKSNFAETIRSVFGTFDGEFPKLIDEIKKANLISLSVGFKDFLDNFNSKFFDSLNSVNFEENKKQANFKAKVNSVFAKITKNLRKLIVDIKKINPKAYINLIGYHPDQPKIRKFLDDLAKNYLLDLNDQTLSIERLNKEIEKVAESTDVNFVNPFAHKKWHENRDLFFDAQMNFRPQIKGNKQIAQNLILSLTLEPNTSKSSKKTEQNQIIKTDFSVDPSEFQQIYLGSNSQILEKLTLNGSLANFINANSNFEEKSIRQLHTKPEDEKNSSYSGSVLEKITGFLGSQENQFVRIIKQLIETFGDKNNPNFTAFNNIVETIFKSKFFSNVIQFAQEYIVNSLDPSENKEKVGVNNQEKNPKNSEKPADLLTFLKEKALNEKAIVELLREITSSPYVQKHQSEAINLFYSLLFRQSTISELIVGSFSDNSNYQNIVSQVLSFQSVEKFVTFIITELIQNNSDYSTVESFRDFLRLFLQNSNNYHKSITFIKNFVIEALKKPVFLNSVFELVSETLGFKIEKEDQKSLITLIVSVSDILTKTKTFKNLVDLVASEIVLNLKVQTAKKDGDWSFFGKILTNLSTKVQKFFKEKHNIYNLFQDVLAFDPSVKQLESVKSLVNKFLPFIAKIQLNTFVDEKDPNYSDLNLIFNSFIQFASKDNFNWFNKIISGFLDDFFIINNYKYRNSLDFNGIIFNFINNNSELLNHALTEFIEHKKSDSKVLDAIISIFSKVVKLNTDSLQNNVSNSGSDKEKKILELSNGFFAKIKELTNDYNQKIDEINNKIQKAENSSDSAALLKKRNELRSFLSLKKLFNIKSE</sequence>
<dbReference type="KEGG" id="mds:MDIS_00295"/>
<evidence type="ECO:0000313" key="3">
    <source>
        <dbReference type="EMBL" id="VEU61208.1"/>
    </source>
</evidence>
<evidence type="ECO:0000256" key="2">
    <source>
        <dbReference type="SAM" id="Phobius"/>
    </source>
</evidence>
<feature type="coiled-coil region" evidence="1">
    <location>
        <begin position="262"/>
        <end position="289"/>
    </location>
</feature>
<organism evidence="3 4">
    <name type="scientific">Mesomycoplasma dispar</name>
    <dbReference type="NCBI Taxonomy" id="86660"/>
    <lineage>
        <taxon>Bacteria</taxon>
        <taxon>Bacillati</taxon>
        <taxon>Mycoplasmatota</taxon>
        <taxon>Mycoplasmoidales</taxon>
        <taxon>Metamycoplasmataceae</taxon>
        <taxon>Mesomycoplasma</taxon>
    </lineage>
</organism>
<keyword evidence="1" id="KW-0175">Coiled coil</keyword>
<keyword evidence="2" id="KW-0812">Transmembrane</keyword>
<dbReference type="SUPFAM" id="SSF52266">
    <property type="entry name" value="SGNH hydrolase"/>
    <property type="match status" value="1"/>
</dbReference>
<feature type="transmembrane region" description="Helical" evidence="2">
    <location>
        <begin position="7"/>
        <end position="28"/>
    </location>
</feature>
<dbReference type="EMBL" id="LR214971">
    <property type="protein sequence ID" value="VEU61208.1"/>
    <property type="molecule type" value="Genomic_DNA"/>
</dbReference>
<reference evidence="3 4" key="1">
    <citation type="submission" date="2019-01" db="EMBL/GenBank/DDBJ databases">
        <authorList>
            <consortium name="Pathogen Informatics"/>
        </authorList>
    </citation>
    <scope>NUCLEOTIDE SEQUENCE [LARGE SCALE GENOMIC DNA]</scope>
    <source>
        <strain evidence="3 4">NCTC10125</strain>
    </source>
</reference>
<keyword evidence="2" id="KW-0472">Membrane</keyword>
<name>A0AAJ5NM34_9BACT</name>
<feature type="coiled-coil region" evidence="1">
    <location>
        <begin position="907"/>
        <end position="938"/>
    </location>
</feature>
<accession>A0AAJ5NM34</accession>
<keyword evidence="2" id="KW-1133">Transmembrane helix</keyword>
<dbReference type="InterPro" id="IPR036514">
    <property type="entry name" value="SGNH_hydro_sf"/>
</dbReference>